<evidence type="ECO:0000259" key="19">
    <source>
        <dbReference type="PROSITE" id="PS51098"/>
    </source>
</evidence>
<evidence type="ECO:0000256" key="13">
    <source>
        <dbReference type="ARBA" id="ARBA00048931"/>
    </source>
</evidence>
<dbReference type="Pfam" id="PF00358">
    <property type="entry name" value="PTS_EIIA_1"/>
    <property type="match status" value="1"/>
</dbReference>
<feature type="domain" description="PTS EIIA type-1" evidence="18">
    <location>
        <begin position="490"/>
        <end position="594"/>
    </location>
</feature>
<dbReference type="InterPro" id="IPR011055">
    <property type="entry name" value="Dup_hybrid_motif"/>
</dbReference>
<feature type="transmembrane region" description="Helical" evidence="17">
    <location>
        <begin position="424"/>
        <end position="447"/>
    </location>
</feature>
<dbReference type="GO" id="GO:0016301">
    <property type="term" value="F:kinase activity"/>
    <property type="evidence" value="ECO:0007669"/>
    <property type="project" value="UniProtKB-KW"/>
</dbReference>
<dbReference type="GO" id="GO:0008982">
    <property type="term" value="F:protein-N(PI)-phosphohistidine-sugar phosphotransferase activity"/>
    <property type="evidence" value="ECO:0007669"/>
    <property type="project" value="InterPro"/>
</dbReference>
<keyword evidence="4" id="KW-0762">Sugar transport</keyword>
<dbReference type="InterPro" id="IPR050558">
    <property type="entry name" value="PTS_Sugar-Specific_Components"/>
</dbReference>
<evidence type="ECO:0000313" key="22">
    <source>
        <dbReference type="Proteomes" id="UP000287239"/>
    </source>
</evidence>
<reference evidence="21 22" key="1">
    <citation type="submission" date="2017-05" db="EMBL/GenBank/DDBJ databases">
        <title>Vagococcus spp. assemblies.</title>
        <authorList>
            <person name="Gulvik C.A."/>
        </authorList>
    </citation>
    <scope>NUCLEOTIDE SEQUENCE [LARGE SCALE GENOMIC DNA]</scope>
    <source>
        <strain evidence="21 22">NCFB 2777</strain>
    </source>
</reference>
<dbReference type="AlphaFoldDB" id="A0A429ZTQ0"/>
<evidence type="ECO:0000256" key="2">
    <source>
        <dbReference type="ARBA" id="ARBA00022448"/>
    </source>
</evidence>
<comment type="subcellular location">
    <subcellularLocation>
        <location evidence="1">Cell membrane</location>
        <topology evidence="1">Multi-pass membrane protein</topology>
    </subcellularLocation>
</comment>
<dbReference type="GO" id="GO:0015771">
    <property type="term" value="P:trehalose transport"/>
    <property type="evidence" value="ECO:0007669"/>
    <property type="project" value="TreeGrafter"/>
</dbReference>
<dbReference type="Pfam" id="PF00367">
    <property type="entry name" value="PTS_EIIB"/>
    <property type="match status" value="1"/>
</dbReference>
<dbReference type="EC" id="2.7.1.211" evidence="11"/>
<evidence type="ECO:0000256" key="11">
    <source>
        <dbReference type="ARBA" id="ARBA00044053"/>
    </source>
</evidence>
<dbReference type="PROSITE" id="PS51103">
    <property type="entry name" value="PTS_EIIC_TYPE_1"/>
    <property type="match status" value="1"/>
</dbReference>
<dbReference type="PANTHER" id="PTHR30175">
    <property type="entry name" value="PHOSPHOTRANSFERASE SYSTEM TRANSPORT PROTEIN"/>
    <property type="match status" value="1"/>
</dbReference>
<dbReference type="Gene3D" id="3.30.1360.60">
    <property type="entry name" value="Glucose permease domain IIB"/>
    <property type="match status" value="1"/>
</dbReference>
<feature type="transmembrane region" description="Helical" evidence="17">
    <location>
        <begin position="321"/>
        <end position="343"/>
    </location>
</feature>
<dbReference type="InterPro" id="IPR011297">
    <property type="entry name" value="PTS_IIABC_b_glu"/>
</dbReference>
<dbReference type="InterPro" id="IPR001996">
    <property type="entry name" value="PTS_IIB_1"/>
</dbReference>
<dbReference type="OrthoDB" id="9769191at2"/>
<sequence>MNKKELAQAIIEELGGAGNINQSWHCITRLRFNFKNKESINLERIRNLEGVLGAQFQSGQFQIIIGNEVTSVYAEISQLLDGKLTENNESSNRGNPIEVVLDTISGIFTPLLPAITGGGLLKGVMALLVAMKLLSETSSSYEILNMISDAPFYFLPFLIAFSAAKRFKTDQSLAVTLAGILMYPTIMNYAAGGEVSHLKFLGMSIPMNSYASSVLPIILGVLLLSYVHKYINQLVPKSLKIIFSPLLTLLITAPILLMVIAPLGNYIGVYLERFFATMFAVAGPLAGMLMGGLMPLIVITGMHYAFFPGTFASFGKVGYDIMLLPMNFVANLAQAGAVLGVFVKTKDKKMKQLSLSTLIPAIFGITEPAIYGVTMKLKKPFYASLAGGAVGGAIFGLFTVKSFAFAVPGIMSLPSYLEKGTNNFMLAVLGIGLSFSVSFILTLMLTFDEVGPKESPSAGETNLAQRNQDLPIDILSPLSGDVLPLESVPDATFANGIVGQGVAIMPQEGVIKAPFAGHVTMLTPTNHAIGLTSEEGVELLIHIGLETVELAGKGFKLLVTEGEAITPGQAILEFDLESLREAGINLISPVIVTNSSQYLDVIHTANLVATAGESKLLMLIN</sequence>
<evidence type="ECO:0000256" key="6">
    <source>
        <dbReference type="ARBA" id="ARBA00022683"/>
    </source>
</evidence>
<dbReference type="GO" id="GO:0090589">
    <property type="term" value="F:protein-phosphocysteine-trehalose phosphotransferase system transporter activity"/>
    <property type="evidence" value="ECO:0007669"/>
    <property type="project" value="TreeGrafter"/>
</dbReference>
<dbReference type="NCBIfam" id="TIGR00830">
    <property type="entry name" value="PTBA"/>
    <property type="match status" value="1"/>
</dbReference>
<feature type="transmembrane region" description="Helical" evidence="17">
    <location>
        <begin position="210"/>
        <end position="227"/>
    </location>
</feature>
<keyword evidence="7 17" id="KW-0812">Transmembrane</keyword>
<keyword evidence="3" id="KW-1003">Cell membrane</keyword>
<dbReference type="PROSITE" id="PS00371">
    <property type="entry name" value="PTS_EIIA_TYPE_1_HIS"/>
    <property type="match status" value="1"/>
</dbReference>
<protein>
    <recommendedName>
        <fullName evidence="14">PTS system sucrose-specific EIIBCA component</fullName>
        <ecNumber evidence="11">2.7.1.211</ecNumber>
    </recommendedName>
    <alternativeName>
        <fullName evidence="15">EIIBCA-Scr</fullName>
    </alternativeName>
</protein>
<dbReference type="EMBL" id="NGJU01000004">
    <property type="protein sequence ID" value="RST97042.1"/>
    <property type="molecule type" value="Genomic_DNA"/>
</dbReference>
<dbReference type="InterPro" id="IPR003352">
    <property type="entry name" value="PTS_EIIC"/>
</dbReference>
<evidence type="ECO:0000256" key="7">
    <source>
        <dbReference type="ARBA" id="ARBA00022692"/>
    </source>
</evidence>
<evidence type="ECO:0000256" key="12">
    <source>
        <dbReference type="ARBA" id="ARBA00045139"/>
    </source>
</evidence>
<dbReference type="PROSITE" id="PS51098">
    <property type="entry name" value="PTS_EIIB_TYPE_1"/>
    <property type="match status" value="1"/>
</dbReference>
<dbReference type="Proteomes" id="UP000287239">
    <property type="component" value="Unassembled WGS sequence"/>
</dbReference>
<dbReference type="InterPro" id="IPR001127">
    <property type="entry name" value="PTS_EIIA_1_perm"/>
</dbReference>
<organism evidence="21 22">
    <name type="scientific">Vagococcus salmoninarum</name>
    <dbReference type="NCBI Taxonomy" id="2739"/>
    <lineage>
        <taxon>Bacteria</taxon>
        <taxon>Bacillati</taxon>
        <taxon>Bacillota</taxon>
        <taxon>Bacilli</taxon>
        <taxon>Lactobacillales</taxon>
        <taxon>Enterococcaceae</taxon>
        <taxon>Vagococcus</taxon>
    </lineage>
</organism>
<keyword evidence="2" id="KW-0813">Transport</keyword>
<feature type="transmembrane region" description="Helical" evidence="17">
    <location>
        <begin position="143"/>
        <end position="161"/>
    </location>
</feature>
<dbReference type="GO" id="GO:0009401">
    <property type="term" value="P:phosphoenolpyruvate-dependent sugar phosphotransferase system"/>
    <property type="evidence" value="ECO:0007669"/>
    <property type="project" value="UniProtKB-KW"/>
</dbReference>
<evidence type="ECO:0000256" key="5">
    <source>
        <dbReference type="ARBA" id="ARBA00022679"/>
    </source>
</evidence>
<dbReference type="Gene3D" id="2.70.70.10">
    <property type="entry name" value="Glucose Permease (Domain IIA)"/>
    <property type="match status" value="1"/>
</dbReference>
<comment type="catalytic activity">
    <reaction evidence="13">
        <text>N(pros)-phospho-L-histidyl-[protein](out) + sucrose = sucrose 6(G)-phosphate(in) + L-histidyl-[protein]</text>
        <dbReference type="Rhea" id="RHEA:49236"/>
        <dbReference type="Rhea" id="RHEA-COMP:9745"/>
        <dbReference type="Rhea" id="RHEA-COMP:9746"/>
        <dbReference type="ChEBI" id="CHEBI:17992"/>
        <dbReference type="ChEBI" id="CHEBI:29979"/>
        <dbReference type="ChEBI" id="CHEBI:64837"/>
        <dbReference type="ChEBI" id="CHEBI:91002"/>
        <dbReference type="EC" id="2.7.1.211"/>
    </reaction>
</comment>
<keyword evidence="8" id="KW-0418">Kinase</keyword>
<dbReference type="FunFam" id="2.70.70.10:FF:000001">
    <property type="entry name" value="PTS system glucose-specific IIA component"/>
    <property type="match status" value="1"/>
</dbReference>
<dbReference type="FunFam" id="3.30.1360.60:FF:000001">
    <property type="entry name" value="PTS system glucose-specific IIBC component PtsG"/>
    <property type="match status" value="1"/>
</dbReference>
<comment type="caution">
    <text evidence="21">The sequence shown here is derived from an EMBL/GenBank/DDBJ whole genome shotgun (WGS) entry which is preliminary data.</text>
</comment>
<feature type="domain" description="PTS EIIB type-1" evidence="19">
    <location>
        <begin position="4"/>
        <end position="86"/>
    </location>
</feature>
<keyword evidence="5" id="KW-0808">Transferase</keyword>
<dbReference type="GO" id="GO:0005886">
    <property type="term" value="C:plasma membrane"/>
    <property type="evidence" value="ECO:0007669"/>
    <property type="project" value="UniProtKB-SubCell"/>
</dbReference>
<gene>
    <name evidence="21" type="ORF">CBF35_03705</name>
</gene>
<dbReference type="SUPFAM" id="SSF55604">
    <property type="entry name" value="Glucose permease domain IIB"/>
    <property type="match status" value="1"/>
</dbReference>
<feature type="domain" description="PTS EIIC type-1" evidence="20">
    <location>
        <begin position="102"/>
        <end position="457"/>
    </location>
</feature>
<dbReference type="NCBIfam" id="TIGR01995">
    <property type="entry name" value="PTS-II-ABC-beta"/>
    <property type="match status" value="1"/>
</dbReference>
<dbReference type="InterPro" id="IPR036878">
    <property type="entry name" value="Glu_permease_IIB"/>
</dbReference>
<feature type="transmembrane region" description="Helical" evidence="17">
    <location>
        <begin position="275"/>
        <end position="300"/>
    </location>
</feature>
<evidence type="ECO:0000256" key="4">
    <source>
        <dbReference type="ARBA" id="ARBA00022597"/>
    </source>
</evidence>
<feature type="active site" description="Phosphocysteine intermediate; for EIIB activity" evidence="16">
    <location>
        <position position="26"/>
    </location>
</feature>
<dbReference type="RefSeq" id="WP_126778641.1">
    <property type="nucleotide sequence ID" value="NZ_CAUQJP010000001.1"/>
</dbReference>
<accession>A0A429ZTQ0</accession>
<keyword evidence="10 17" id="KW-0472">Membrane</keyword>
<evidence type="ECO:0000256" key="1">
    <source>
        <dbReference type="ARBA" id="ARBA00004651"/>
    </source>
</evidence>
<dbReference type="Pfam" id="PF02378">
    <property type="entry name" value="PTS_EIIC"/>
    <property type="match status" value="1"/>
</dbReference>
<feature type="transmembrane region" description="Helical" evidence="17">
    <location>
        <begin position="381"/>
        <end position="404"/>
    </location>
</feature>
<dbReference type="PANTHER" id="PTHR30175:SF1">
    <property type="entry name" value="PTS SYSTEM ARBUTIN-, CELLOBIOSE-, AND SALICIN-SPECIFIC EIIBC COMPONENT-RELATED"/>
    <property type="match status" value="1"/>
</dbReference>
<keyword evidence="9 17" id="KW-1133">Transmembrane helix</keyword>
<dbReference type="GeneID" id="98567462"/>
<dbReference type="CDD" id="cd00212">
    <property type="entry name" value="PTS_IIB_glc"/>
    <property type="match status" value="1"/>
</dbReference>
<evidence type="ECO:0000256" key="10">
    <source>
        <dbReference type="ARBA" id="ARBA00023136"/>
    </source>
</evidence>
<dbReference type="PROSITE" id="PS51093">
    <property type="entry name" value="PTS_EIIA_TYPE_1"/>
    <property type="match status" value="1"/>
</dbReference>
<feature type="transmembrane region" description="Helical" evidence="17">
    <location>
        <begin position="239"/>
        <end position="263"/>
    </location>
</feature>
<evidence type="ECO:0000256" key="17">
    <source>
        <dbReference type="SAM" id="Phobius"/>
    </source>
</evidence>
<evidence type="ECO:0000259" key="18">
    <source>
        <dbReference type="PROSITE" id="PS51093"/>
    </source>
</evidence>
<evidence type="ECO:0000256" key="15">
    <source>
        <dbReference type="ARBA" id="ARBA00081008"/>
    </source>
</evidence>
<evidence type="ECO:0000256" key="14">
    <source>
        <dbReference type="ARBA" id="ARBA00074554"/>
    </source>
</evidence>
<name>A0A429ZTQ0_9ENTE</name>
<dbReference type="InterPro" id="IPR018113">
    <property type="entry name" value="PTrfase_EIIB_Cys"/>
</dbReference>
<proteinExistence type="predicted"/>
<keyword evidence="6" id="KW-0598">Phosphotransferase system</keyword>
<evidence type="ECO:0000256" key="8">
    <source>
        <dbReference type="ARBA" id="ARBA00022777"/>
    </source>
</evidence>
<dbReference type="InterPro" id="IPR013013">
    <property type="entry name" value="PTS_EIIC_1"/>
</dbReference>
<feature type="transmembrane region" description="Helical" evidence="17">
    <location>
        <begin position="173"/>
        <end position="190"/>
    </location>
</feature>
<evidence type="ECO:0000256" key="16">
    <source>
        <dbReference type="PROSITE-ProRule" id="PRU00421"/>
    </source>
</evidence>
<feature type="transmembrane region" description="Helical" evidence="17">
    <location>
        <begin position="111"/>
        <end position="131"/>
    </location>
</feature>
<evidence type="ECO:0000256" key="3">
    <source>
        <dbReference type="ARBA" id="ARBA00022475"/>
    </source>
</evidence>
<feature type="transmembrane region" description="Helical" evidence="17">
    <location>
        <begin position="355"/>
        <end position="374"/>
    </location>
</feature>
<dbReference type="SUPFAM" id="SSF51261">
    <property type="entry name" value="Duplicated hybrid motif"/>
    <property type="match status" value="1"/>
</dbReference>
<keyword evidence="22" id="KW-1185">Reference proteome</keyword>
<evidence type="ECO:0000259" key="20">
    <source>
        <dbReference type="PROSITE" id="PS51103"/>
    </source>
</evidence>
<evidence type="ECO:0000256" key="9">
    <source>
        <dbReference type="ARBA" id="ARBA00022989"/>
    </source>
</evidence>
<evidence type="ECO:0000313" key="21">
    <source>
        <dbReference type="EMBL" id="RST97042.1"/>
    </source>
</evidence>
<comment type="function">
    <text evidence="12">The phosphoenolpyruvate-dependent sugar phosphotransferase system (sugar PTS), a major carbohydrate active transport system, catalyzes the phosphorylation of incoming sugar substrates concomitantly with their translocation across the cell membrane. This system is involved in sucrose transport.</text>
</comment>